<comment type="cofactor">
    <cofactor evidence="1">
        <name>FAD</name>
        <dbReference type="ChEBI" id="CHEBI:57692"/>
    </cofactor>
</comment>
<dbReference type="InterPro" id="IPR016169">
    <property type="entry name" value="FAD-bd_PCMH_sub2"/>
</dbReference>
<keyword evidence="5" id="KW-0560">Oxidoreductase</keyword>
<reference evidence="7 8" key="1">
    <citation type="submission" date="2021-02" db="EMBL/GenBank/DDBJ databases">
        <title>Genome assembly of Pseudopithomyces chartarum.</title>
        <authorList>
            <person name="Jauregui R."/>
            <person name="Singh J."/>
            <person name="Voisey C."/>
        </authorList>
    </citation>
    <scope>NUCLEOTIDE SEQUENCE [LARGE SCALE GENOMIC DNA]</scope>
    <source>
        <strain evidence="7 8">AGR01</strain>
    </source>
</reference>
<organism evidence="7 8">
    <name type="scientific">Pseudopithomyces chartarum</name>
    <dbReference type="NCBI Taxonomy" id="1892770"/>
    <lineage>
        <taxon>Eukaryota</taxon>
        <taxon>Fungi</taxon>
        <taxon>Dikarya</taxon>
        <taxon>Ascomycota</taxon>
        <taxon>Pezizomycotina</taxon>
        <taxon>Dothideomycetes</taxon>
        <taxon>Pleosporomycetidae</taxon>
        <taxon>Pleosporales</taxon>
        <taxon>Massarineae</taxon>
        <taxon>Didymosphaeriaceae</taxon>
        <taxon>Pseudopithomyces</taxon>
    </lineage>
</organism>
<evidence type="ECO:0000256" key="1">
    <source>
        <dbReference type="ARBA" id="ARBA00001974"/>
    </source>
</evidence>
<name>A0AAN6LUW0_9PLEO</name>
<dbReference type="EMBL" id="WVTA01000011">
    <property type="protein sequence ID" value="KAK3203548.1"/>
    <property type="molecule type" value="Genomic_DNA"/>
</dbReference>
<keyword evidence="8" id="KW-1185">Reference proteome</keyword>
<evidence type="ECO:0000313" key="8">
    <source>
        <dbReference type="Proteomes" id="UP001280581"/>
    </source>
</evidence>
<dbReference type="PANTHER" id="PTHR42973:SF39">
    <property type="entry name" value="FAD-BINDING PCMH-TYPE DOMAIN-CONTAINING PROTEIN"/>
    <property type="match status" value="1"/>
</dbReference>
<evidence type="ECO:0000256" key="2">
    <source>
        <dbReference type="ARBA" id="ARBA00005466"/>
    </source>
</evidence>
<dbReference type="Pfam" id="PF01565">
    <property type="entry name" value="FAD_binding_4"/>
    <property type="match status" value="1"/>
</dbReference>
<dbReference type="InterPro" id="IPR012951">
    <property type="entry name" value="BBE"/>
</dbReference>
<protein>
    <recommendedName>
        <fullName evidence="6">FAD-binding PCMH-type domain-containing protein</fullName>
    </recommendedName>
</protein>
<dbReference type="Gene3D" id="3.40.462.20">
    <property type="match status" value="1"/>
</dbReference>
<dbReference type="InterPro" id="IPR016167">
    <property type="entry name" value="FAD-bd_PCMH_sub1"/>
</dbReference>
<dbReference type="AlphaFoldDB" id="A0AAN6LUW0"/>
<comment type="similarity">
    <text evidence="2">Belongs to the oxygen-dependent FAD-linked oxidoreductase family.</text>
</comment>
<dbReference type="Pfam" id="PF08031">
    <property type="entry name" value="BBE"/>
    <property type="match status" value="1"/>
</dbReference>
<dbReference type="InterPro" id="IPR050416">
    <property type="entry name" value="FAD-linked_Oxidoreductase"/>
</dbReference>
<evidence type="ECO:0000259" key="6">
    <source>
        <dbReference type="PROSITE" id="PS51387"/>
    </source>
</evidence>
<dbReference type="GO" id="GO:0016491">
    <property type="term" value="F:oxidoreductase activity"/>
    <property type="evidence" value="ECO:0007669"/>
    <property type="project" value="UniProtKB-KW"/>
</dbReference>
<dbReference type="InterPro" id="IPR036318">
    <property type="entry name" value="FAD-bd_PCMH-like_sf"/>
</dbReference>
<feature type="domain" description="FAD-binding PCMH-type" evidence="6">
    <location>
        <begin position="38"/>
        <end position="215"/>
    </location>
</feature>
<dbReference type="Gene3D" id="3.30.43.10">
    <property type="entry name" value="Uridine Diphospho-n-acetylenolpyruvylglucosamine Reductase, domain 2"/>
    <property type="match status" value="1"/>
</dbReference>
<sequence length="460" mass="49301">MTEHLYAVDGRGMSSLQESLSPESSITTPSQKLRWSEYGAPQPGFVVHPATALDVSKTVQWANENNVSFLLQNGGNGWANTFSIDGKGIVIQLDNLRSVTFNEHGTQTTIGGGALIGDVVPVAAAKGSLALTGTCNCVGALGAILGGGYSSLGGQFGMGVDDVLSLEVVKANGEIVILSSTALTTQEDKELFWAMRGAGPNFGIVTSAVLMTHPVPKEDLFAWTGPLTFAPSQLENVISAIQSIKFGPKMALSLSLLNLGGPTVFVTPFFHGSTEEGRLAFKTLLDIGPLTDKTGDVPYESWNAGSDIACIKGGRRPTIGVGLVKMDTISWRAVYDVWAELIQQSGAERSSVLLNVVPMDKARKVPGSSSAFPFRNLNFHATMTASYADTAFDTSAIEYLKRARALWQAKDGLKCHGTYINNAFGDESLETVYGESLSRLKTIKQREDPHNRFNQWFPLA</sequence>
<dbReference type="Proteomes" id="UP001280581">
    <property type="component" value="Unassembled WGS sequence"/>
</dbReference>
<dbReference type="Gene3D" id="3.30.465.10">
    <property type="match status" value="1"/>
</dbReference>
<accession>A0AAN6LUW0</accession>
<gene>
    <name evidence="7" type="ORF">GRF29_112g1620032</name>
</gene>
<proteinExistence type="inferred from homology"/>
<dbReference type="GO" id="GO:0071949">
    <property type="term" value="F:FAD binding"/>
    <property type="evidence" value="ECO:0007669"/>
    <property type="project" value="InterPro"/>
</dbReference>
<evidence type="ECO:0000256" key="5">
    <source>
        <dbReference type="ARBA" id="ARBA00023002"/>
    </source>
</evidence>
<evidence type="ECO:0000256" key="4">
    <source>
        <dbReference type="ARBA" id="ARBA00022827"/>
    </source>
</evidence>
<comment type="caution">
    <text evidence="7">The sequence shown here is derived from an EMBL/GenBank/DDBJ whole genome shotgun (WGS) entry which is preliminary data.</text>
</comment>
<evidence type="ECO:0000313" key="7">
    <source>
        <dbReference type="EMBL" id="KAK3203548.1"/>
    </source>
</evidence>
<evidence type="ECO:0000256" key="3">
    <source>
        <dbReference type="ARBA" id="ARBA00022630"/>
    </source>
</evidence>
<dbReference type="InterPro" id="IPR016166">
    <property type="entry name" value="FAD-bd_PCMH"/>
</dbReference>
<dbReference type="PROSITE" id="PS51387">
    <property type="entry name" value="FAD_PCMH"/>
    <property type="match status" value="1"/>
</dbReference>
<keyword evidence="4" id="KW-0274">FAD</keyword>
<dbReference type="InterPro" id="IPR006094">
    <property type="entry name" value="Oxid_FAD_bind_N"/>
</dbReference>
<dbReference type="PANTHER" id="PTHR42973">
    <property type="entry name" value="BINDING OXIDOREDUCTASE, PUTATIVE (AFU_ORTHOLOGUE AFUA_1G17690)-RELATED"/>
    <property type="match status" value="1"/>
</dbReference>
<keyword evidence="3" id="KW-0285">Flavoprotein</keyword>
<dbReference type="SUPFAM" id="SSF56176">
    <property type="entry name" value="FAD-binding/transporter-associated domain-like"/>
    <property type="match status" value="1"/>
</dbReference>